<keyword evidence="3" id="KW-1185">Reference proteome</keyword>
<sequence length="218" mass="24619">MHSKTVVVSTGQVLSARTYRVLLFLEALMMAMWTMVVLFIEAMFLSRLPPYPHRALHFWLLSGISALMLFGGIYNAAQGHWLRVLWWRIAFVVSFFAGTCSIFEGAYQGRFLSECIALFRLEDLSEMSQLQQTVIISFGLAVVHIFVADSIYAGMTGVVTSEDFPVFILHQVYLWCAPIISAAWSMCQVDRTLRPRSGLTGAREKTRAFSIDSMDNLV</sequence>
<feature type="transmembrane region" description="Helical" evidence="1">
    <location>
        <begin position="21"/>
        <end position="44"/>
    </location>
</feature>
<gene>
    <name evidence="2" type="ORF">L210DRAFT_3553454</name>
</gene>
<comment type="caution">
    <text evidence="2">The sequence shown here is derived from an EMBL/GenBank/DDBJ whole genome shotgun (WGS) entry which is preliminary data.</text>
</comment>
<evidence type="ECO:0000313" key="2">
    <source>
        <dbReference type="EMBL" id="KAF8434616.1"/>
    </source>
</evidence>
<keyword evidence="1" id="KW-0812">Transmembrane</keyword>
<reference evidence="2" key="2">
    <citation type="journal article" date="2020" name="Nat. Commun.">
        <title>Large-scale genome sequencing of mycorrhizal fungi provides insights into the early evolution of symbiotic traits.</title>
        <authorList>
            <person name="Miyauchi S."/>
            <person name="Kiss E."/>
            <person name="Kuo A."/>
            <person name="Drula E."/>
            <person name="Kohler A."/>
            <person name="Sanchez-Garcia M."/>
            <person name="Morin E."/>
            <person name="Andreopoulos B."/>
            <person name="Barry K.W."/>
            <person name="Bonito G."/>
            <person name="Buee M."/>
            <person name="Carver A."/>
            <person name="Chen C."/>
            <person name="Cichocki N."/>
            <person name="Clum A."/>
            <person name="Culley D."/>
            <person name="Crous P.W."/>
            <person name="Fauchery L."/>
            <person name="Girlanda M."/>
            <person name="Hayes R.D."/>
            <person name="Keri Z."/>
            <person name="LaButti K."/>
            <person name="Lipzen A."/>
            <person name="Lombard V."/>
            <person name="Magnuson J."/>
            <person name="Maillard F."/>
            <person name="Murat C."/>
            <person name="Nolan M."/>
            <person name="Ohm R.A."/>
            <person name="Pangilinan J."/>
            <person name="Pereira M.F."/>
            <person name="Perotto S."/>
            <person name="Peter M."/>
            <person name="Pfister S."/>
            <person name="Riley R."/>
            <person name="Sitrit Y."/>
            <person name="Stielow J.B."/>
            <person name="Szollosi G."/>
            <person name="Zifcakova L."/>
            <person name="Stursova M."/>
            <person name="Spatafora J.W."/>
            <person name="Tedersoo L."/>
            <person name="Vaario L.M."/>
            <person name="Yamada A."/>
            <person name="Yan M."/>
            <person name="Wang P."/>
            <person name="Xu J."/>
            <person name="Bruns T."/>
            <person name="Baldrian P."/>
            <person name="Vilgalys R."/>
            <person name="Dunand C."/>
            <person name="Henrissat B."/>
            <person name="Grigoriev I.V."/>
            <person name="Hibbett D."/>
            <person name="Nagy L.G."/>
            <person name="Martin F.M."/>
        </authorList>
    </citation>
    <scope>NUCLEOTIDE SEQUENCE</scope>
    <source>
        <strain evidence="2">BED1</strain>
    </source>
</reference>
<protein>
    <submittedName>
        <fullName evidence="2">Uncharacterized protein</fullName>
    </submittedName>
</protein>
<accession>A0AAD4GAU4</accession>
<proteinExistence type="predicted"/>
<dbReference type="Proteomes" id="UP001194468">
    <property type="component" value="Unassembled WGS sequence"/>
</dbReference>
<feature type="transmembrane region" description="Helical" evidence="1">
    <location>
        <begin position="134"/>
        <end position="155"/>
    </location>
</feature>
<keyword evidence="1" id="KW-1133">Transmembrane helix</keyword>
<evidence type="ECO:0000256" key="1">
    <source>
        <dbReference type="SAM" id="Phobius"/>
    </source>
</evidence>
<keyword evidence="1" id="KW-0472">Membrane</keyword>
<dbReference type="EMBL" id="WHUW01000028">
    <property type="protein sequence ID" value="KAF8434616.1"/>
    <property type="molecule type" value="Genomic_DNA"/>
</dbReference>
<organism evidence="2 3">
    <name type="scientific">Boletus edulis BED1</name>
    <dbReference type="NCBI Taxonomy" id="1328754"/>
    <lineage>
        <taxon>Eukaryota</taxon>
        <taxon>Fungi</taxon>
        <taxon>Dikarya</taxon>
        <taxon>Basidiomycota</taxon>
        <taxon>Agaricomycotina</taxon>
        <taxon>Agaricomycetes</taxon>
        <taxon>Agaricomycetidae</taxon>
        <taxon>Boletales</taxon>
        <taxon>Boletineae</taxon>
        <taxon>Boletaceae</taxon>
        <taxon>Boletoideae</taxon>
        <taxon>Boletus</taxon>
    </lineage>
</organism>
<feature type="transmembrane region" description="Helical" evidence="1">
    <location>
        <begin position="85"/>
        <end position="103"/>
    </location>
</feature>
<reference evidence="2" key="1">
    <citation type="submission" date="2019-10" db="EMBL/GenBank/DDBJ databases">
        <authorList>
            <consortium name="DOE Joint Genome Institute"/>
            <person name="Kuo A."/>
            <person name="Miyauchi S."/>
            <person name="Kiss E."/>
            <person name="Drula E."/>
            <person name="Kohler A."/>
            <person name="Sanchez-Garcia M."/>
            <person name="Andreopoulos B."/>
            <person name="Barry K.W."/>
            <person name="Bonito G."/>
            <person name="Buee M."/>
            <person name="Carver A."/>
            <person name="Chen C."/>
            <person name="Cichocki N."/>
            <person name="Clum A."/>
            <person name="Culley D."/>
            <person name="Crous P.W."/>
            <person name="Fauchery L."/>
            <person name="Girlanda M."/>
            <person name="Hayes R."/>
            <person name="Keri Z."/>
            <person name="LaButti K."/>
            <person name="Lipzen A."/>
            <person name="Lombard V."/>
            <person name="Magnuson J."/>
            <person name="Maillard F."/>
            <person name="Morin E."/>
            <person name="Murat C."/>
            <person name="Nolan M."/>
            <person name="Ohm R."/>
            <person name="Pangilinan J."/>
            <person name="Pereira M."/>
            <person name="Perotto S."/>
            <person name="Peter M."/>
            <person name="Riley R."/>
            <person name="Sitrit Y."/>
            <person name="Stielow B."/>
            <person name="Szollosi G."/>
            <person name="Zifcakova L."/>
            <person name="Stursova M."/>
            <person name="Spatafora J.W."/>
            <person name="Tedersoo L."/>
            <person name="Vaario L.-M."/>
            <person name="Yamada A."/>
            <person name="Yan M."/>
            <person name="Wang P."/>
            <person name="Xu J."/>
            <person name="Bruns T."/>
            <person name="Baldrian P."/>
            <person name="Vilgalys R."/>
            <person name="Henrissat B."/>
            <person name="Grigoriev I.V."/>
            <person name="Hibbett D."/>
            <person name="Nagy L.G."/>
            <person name="Martin F.M."/>
        </authorList>
    </citation>
    <scope>NUCLEOTIDE SEQUENCE</scope>
    <source>
        <strain evidence="2">BED1</strain>
    </source>
</reference>
<dbReference type="AlphaFoldDB" id="A0AAD4GAU4"/>
<name>A0AAD4GAU4_BOLED</name>
<evidence type="ECO:0000313" key="3">
    <source>
        <dbReference type="Proteomes" id="UP001194468"/>
    </source>
</evidence>
<feature type="transmembrane region" description="Helical" evidence="1">
    <location>
        <begin position="56"/>
        <end position="73"/>
    </location>
</feature>